<dbReference type="Gene3D" id="3.40.1550.10">
    <property type="entry name" value="CheC-like"/>
    <property type="match status" value="1"/>
</dbReference>
<dbReference type="InterPro" id="IPR051469">
    <property type="entry name" value="FliN/MopA/SpaO"/>
</dbReference>
<accession>A0A3D8K4E7</accession>
<comment type="caution">
    <text evidence="3">The sequence shown here is derived from an EMBL/GenBank/DDBJ whole genome shotgun (WGS) entry which is preliminary data.</text>
</comment>
<dbReference type="InterPro" id="IPR028976">
    <property type="entry name" value="CheC-like_sf"/>
</dbReference>
<dbReference type="EMBL" id="QRGA01000003">
    <property type="protein sequence ID" value="RDU99766.1"/>
    <property type="molecule type" value="Genomic_DNA"/>
</dbReference>
<organism evidence="3 4">
    <name type="scientific">Trinickia dinghuensis</name>
    <dbReference type="NCBI Taxonomy" id="2291023"/>
    <lineage>
        <taxon>Bacteria</taxon>
        <taxon>Pseudomonadati</taxon>
        <taxon>Pseudomonadota</taxon>
        <taxon>Betaproteobacteria</taxon>
        <taxon>Burkholderiales</taxon>
        <taxon>Burkholderiaceae</taxon>
        <taxon>Trinickia</taxon>
    </lineage>
</organism>
<gene>
    <name evidence="3" type="ORF">DWV00_04940</name>
</gene>
<dbReference type="GO" id="GO:0006935">
    <property type="term" value="P:chemotaxis"/>
    <property type="evidence" value="ECO:0007669"/>
    <property type="project" value="UniProtKB-KW"/>
</dbReference>
<reference evidence="3 4" key="1">
    <citation type="submission" date="2018-08" db="EMBL/GenBank/DDBJ databases">
        <title>Paraburkholderia sp. DHOM06 isolated from forest soil.</title>
        <authorList>
            <person name="Gao Z.-H."/>
            <person name="Qiu L.-H."/>
        </authorList>
    </citation>
    <scope>NUCLEOTIDE SEQUENCE [LARGE SCALE GENOMIC DNA]</scope>
    <source>
        <strain evidence="3 4">DHOM06</strain>
    </source>
</reference>
<dbReference type="SUPFAM" id="SSF103039">
    <property type="entry name" value="CheC-like"/>
    <property type="match status" value="1"/>
</dbReference>
<protein>
    <submittedName>
        <fullName evidence="3">Chemotaxis protein</fullName>
    </submittedName>
</protein>
<dbReference type="PANTHER" id="PTHR43484">
    <property type="match status" value="1"/>
</dbReference>
<keyword evidence="4" id="KW-1185">Reference proteome</keyword>
<evidence type="ECO:0000259" key="2">
    <source>
        <dbReference type="Pfam" id="PF04509"/>
    </source>
</evidence>
<proteinExistence type="predicted"/>
<dbReference type="CDD" id="cd17910">
    <property type="entry name" value="CheC_ClassII"/>
    <property type="match status" value="1"/>
</dbReference>
<dbReference type="Pfam" id="PF04509">
    <property type="entry name" value="CheC"/>
    <property type="match status" value="1"/>
</dbReference>
<dbReference type="OrthoDB" id="9812187at2"/>
<evidence type="ECO:0000313" key="3">
    <source>
        <dbReference type="EMBL" id="RDU99766.1"/>
    </source>
</evidence>
<dbReference type="Proteomes" id="UP000256838">
    <property type="component" value="Unassembled WGS sequence"/>
</dbReference>
<dbReference type="AlphaFoldDB" id="A0A3D8K4E7"/>
<dbReference type="InterPro" id="IPR007597">
    <property type="entry name" value="CheC"/>
</dbReference>
<dbReference type="GO" id="GO:0016787">
    <property type="term" value="F:hydrolase activity"/>
    <property type="evidence" value="ECO:0007669"/>
    <property type="project" value="InterPro"/>
</dbReference>
<sequence length="211" mass="23092">MSEPILTEDQRDALQEIANIGMGQAGARLAALLGRFVHLSVPRIRMVDTDTLPSAVRDMLDFTEPVTALRQSFRCEIAGEAISLFDSRSAGHMKFVFRADDVHGEDSHDHEDMSDAEVLSDVTNLIAGACLTGLFEQLGQLPTFTPPRLIGEQLDLEEVLHPSKLPWDRALLLEVNLQTEDGVFGSHLLTLMTAKAVQSLVTAIDGFLANL</sequence>
<evidence type="ECO:0000256" key="1">
    <source>
        <dbReference type="ARBA" id="ARBA00022500"/>
    </source>
</evidence>
<evidence type="ECO:0000313" key="4">
    <source>
        <dbReference type="Proteomes" id="UP000256838"/>
    </source>
</evidence>
<feature type="domain" description="CheC-like protein" evidence="2">
    <location>
        <begin position="10"/>
        <end position="44"/>
    </location>
</feature>
<dbReference type="RefSeq" id="WP_115532436.1">
    <property type="nucleotide sequence ID" value="NZ_QRGA01000003.1"/>
</dbReference>
<dbReference type="PANTHER" id="PTHR43484:SF1">
    <property type="entry name" value="FLAGELLAR MOTOR SWITCH PROTEIN FLIN"/>
    <property type="match status" value="1"/>
</dbReference>
<keyword evidence="1" id="KW-0145">Chemotaxis</keyword>
<name>A0A3D8K4E7_9BURK</name>